<dbReference type="eggNOG" id="COG3843">
    <property type="taxonomic scope" value="Bacteria"/>
</dbReference>
<feature type="compositionally biased region" description="Basic and acidic residues" evidence="1">
    <location>
        <begin position="382"/>
        <end position="393"/>
    </location>
</feature>
<feature type="compositionally biased region" description="Basic residues" evidence="1">
    <location>
        <begin position="421"/>
        <end position="434"/>
    </location>
</feature>
<protein>
    <recommendedName>
        <fullName evidence="2">MobA/VirD2-like nuclease domain-containing protein</fullName>
    </recommendedName>
</protein>
<reference evidence="3 4" key="1">
    <citation type="submission" date="2012-09" db="EMBL/GenBank/DDBJ databases">
        <title>The Genome Sequence of Bacteroides oleiciplenus YIT 12058.</title>
        <authorList>
            <consortium name="The Broad Institute Genome Sequencing Platform"/>
            <person name="Earl A."/>
            <person name="Ward D."/>
            <person name="Feldgarden M."/>
            <person name="Gevers D."/>
            <person name="Morotomi M."/>
            <person name="Walker B."/>
            <person name="Young S.K."/>
            <person name="Zeng Q."/>
            <person name="Gargeya S."/>
            <person name="Fitzgerald M."/>
            <person name="Haas B."/>
            <person name="Abouelleil A."/>
            <person name="Alvarado L."/>
            <person name="Arachchi H.M."/>
            <person name="Berlin A.M."/>
            <person name="Chapman S.B."/>
            <person name="Goldberg J."/>
            <person name="Griggs A."/>
            <person name="Gujja S."/>
            <person name="Hansen M."/>
            <person name="Howarth C."/>
            <person name="Imamovic A."/>
            <person name="Larimer J."/>
            <person name="McCowen C."/>
            <person name="Montmayeur A."/>
            <person name="Murphy C."/>
            <person name="Neiman D."/>
            <person name="Pearson M."/>
            <person name="Priest M."/>
            <person name="Roberts A."/>
            <person name="Saif S."/>
            <person name="Shea T."/>
            <person name="Sisk P."/>
            <person name="Sykes S."/>
            <person name="Wortman J."/>
            <person name="Nusbaum C."/>
            <person name="Birren B."/>
        </authorList>
    </citation>
    <scope>NUCLEOTIDE SEQUENCE [LARGE SCALE GENOMIC DNA]</scope>
    <source>
        <strain evidence="3 4">YIT 12058</strain>
    </source>
</reference>
<sequence>MIAKISHGSSLYGVLAYNQIKVDELHADVLFGNRIIEPPGDTPYTIEHISRSFVDYLTANRKTEKPILHISLNPDPKDCVTEEQFIKLAEQYMQRMGFGDQPYIVYRHNDIGREHLHIVSVRVDETGRAISDSYEHERSMKVCRELEQQFDLTPATQKEWKEGLPLSPVDYEGGNLKGQLAGVIRPIAREWRFQSLGEYRAVLSLYGITVDEVKGEYGGREYHGLSYSATDKDGNKVGKPFKSSVFGKEAGIAALEKRMLSANAWVKNHKDIATDTAARIASAMQTAGRDRALFERELMRQGIGVVFRTNDAGRIYGATFIDHADKTVFNGSRLGKEFSANVFNDLFAGQDGIHPPQQSAEVERPAQQQGHTGASQWNGNGHDTEYHPDHKDSTTQNVADAFSLFAPVQGGASGDQPAPQQRKKKKRRRYGRQQ</sequence>
<evidence type="ECO:0000313" key="3">
    <source>
        <dbReference type="EMBL" id="EKU88687.1"/>
    </source>
</evidence>
<dbReference type="InterPro" id="IPR005094">
    <property type="entry name" value="Endonuclease_MobA/VirD2"/>
</dbReference>
<dbReference type="PATRIC" id="fig|742727.4.peg.4082"/>
<feature type="compositionally biased region" description="Polar residues" evidence="1">
    <location>
        <begin position="356"/>
        <end position="381"/>
    </location>
</feature>
<dbReference type="AlphaFoldDB" id="K9ECK2"/>
<feature type="region of interest" description="Disordered" evidence="1">
    <location>
        <begin position="349"/>
        <end position="434"/>
    </location>
</feature>
<gene>
    <name evidence="3" type="ORF">HMPREF9447_04005</name>
</gene>
<name>K9ECK2_9BACE</name>
<dbReference type="NCBIfam" id="NF041325">
    <property type="entry name" value="Bacteroid_MobB"/>
    <property type="match status" value="1"/>
</dbReference>
<proteinExistence type="predicted"/>
<evidence type="ECO:0000259" key="2">
    <source>
        <dbReference type="Pfam" id="PF03432"/>
    </source>
</evidence>
<keyword evidence="4" id="KW-1185">Reference proteome</keyword>
<dbReference type="Proteomes" id="UP000009872">
    <property type="component" value="Unassembled WGS sequence"/>
</dbReference>
<dbReference type="RefSeq" id="WP_009131525.1">
    <property type="nucleotide sequence ID" value="NZ_JH992944.1"/>
</dbReference>
<evidence type="ECO:0000313" key="4">
    <source>
        <dbReference type="Proteomes" id="UP000009872"/>
    </source>
</evidence>
<dbReference type="STRING" id="742727.HMPREF9447_04005"/>
<comment type="caution">
    <text evidence="3">The sequence shown here is derived from an EMBL/GenBank/DDBJ whole genome shotgun (WGS) entry which is preliminary data.</text>
</comment>
<dbReference type="OrthoDB" id="915634at2"/>
<dbReference type="HOGENOM" id="CLU_044309_0_1_10"/>
<feature type="domain" description="MobA/VirD2-like nuclease" evidence="2">
    <location>
        <begin position="45"/>
        <end position="152"/>
    </location>
</feature>
<accession>K9ECK2</accession>
<evidence type="ECO:0000256" key="1">
    <source>
        <dbReference type="SAM" id="MobiDB-lite"/>
    </source>
</evidence>
<dbReference type="EMBL" id="ADLF01000018">
    <property type="protein sequence ID" value="EKU88687.1"/>
    <property type="molecule type" value="Genomic_DNA"/>
</dbReference>
<dbReference type="Pfam" id="PF03432">
    <property type="entry name" value="Relaxase"/>
    <property type="match status" value="1"/>
</dbReference>
<organism evidence="3 4">
    <name type="scientific">Bacteroides oleiciplenus YIT 12058</name>
    <dbReference type="NCBI Taxonomy" id="742727"/>
    <lineage>
        <taxon>Bacteria</taxon>
        <taxon>Pseudomonadati</taxon>
        <taxon>Bacteroidota</taxon>
        <taxon>Bacteroidia</taxon>
        <taxon>Bacteroidales</taxon>
        <taxon>Bacteroidaceae</taxon>
        <taxon>Bacteroides</taxon>
    </lineage>
</organism>